<dbReference type="RefSeq" id="WP_312895021.1">
    <property type="nucleotide sequence ID" value="NZ_BAABAM010000010.1"/>
</dbReference>
<organism evidence="4 5">
    <name type="scientific">Nonomuraea soli</name>
    <dbReference type="NCBI Taxonomy" id="1032476"/>
    <lineage>
        <taxon>Bacteria</taxon>
        <taxon>Bacillati</taxon>
        <taxon>Actinomycetota</taxon>
        <taxon>Actinomycetes</taxon>
        <taxon>Streptosporangiales</taxon>
        <taxon>Streptosporangiaceae</taxon>
        <taxon>Nonomuraea</taxon>
    </lineage>
</organism>
<dbReference type="InterPro" id="IPR050889">
    <property type="entry name" value="Dendritic_Spine_Reg/Scaffold"/>
</dbReference>
<keyword evidence="5" id="KW-1185">Reference proteome</keyword>
<dbReference type="InterPro" id="IPR036770">
    <property type="entry name" value="Ankyrin_rpt-contain_sf"/>
</dbReference>
<gene>
    <name evidence="4" type="ORF">HNR30_008411</name>
</gene>
<protein>
    <recommendedName>
        <fullName evidence="6">Ankyrin repeat domain-containing protein</fullName>
    </recommendedName>
</protein>
<evidence type="ECO:0000313" key="5">
    <source>
        <dbReference type="Proteomes" id="UP000530928"/>
    </source>
</evidence>
<dbReference type="PANTHER" id="PTHR24166">
    <property type="entry name" value="ROLLING PEBBLES, ISOFORM B"/>
    <property type="match status" value="1"/>
</dbReference>
<accession>A0A7W0CTK0</accession>
<proteinExistence type="predicted"/>
<keyword evidence="2 3" id="KW-0040">ANK repeat</keyword>
<dbReference type="InterPro" id="IPR002110">
    <property type="entry name" value="Ankyrin_rpt"/>
</dbReference>
<dbReference type="AlphaFoldDB" id="A0A7W0CTK0"/>
<evidence type="ECO:0000256" key="2">
    <source>
        <dbReference type="ARBA" id="ARBA00023043"/>
    </source>
</evidence>
<dbReference type="EMBL" id="JACDUR010000010">
    <property type="protein sequence ID" value="MBA2897015.1"/>
    <property type="molecule type" value="Genomic_DNA"/>
</dbReference>
<evidence type="ECO:0000313" key="4">
    <source>
        <dbReference type="EMBL" id="MBA2897015.1"/>
    </source>
</evidence>
<dbReference type="Proteomes" id="UP000530928">
    <property type="component" value="Unassembled WGS sequence"/>
</dbReference>
<evidence type="ECO:0000256" key="1">
    <source>
        <dbReference type="ARBA" id="ARBA00022737"/>
    </source>
</evidence>
<dbReference type="PANTHER" id="PTHR24166:SF48">
    <property type="entry name" value="PROTEIN VAPYRIN"/>
    <property type="match status" value="1"/>
</dbReference>
<dbReference type="SMART" id="SM00248">
    <property type="entry name" value="ANK"/>
    <property type="match status" value="5"/>
</dbReference>
<feature type="repeat" description="ANK" evidence="3">
    <location>
        <begin position="34"/>
        <end position="66"/>
    </location>
</feature>
<evidence type="ECO:0000256" key="3">
    <source>
        <dbReference type="PROSITE-ProRule" id="PRU00023"/>
    </source>
</evidence>
<feature type="repeat" description="ANK" evidence="3">
    <location>
        <begin position="100"/>
        <end position="132"/>
    </location>
</feature>
<evidence type="ECO:0008006" key="6">
    <source>
        <dbReference type="Google" id="ProtNLM"/>
    </source>
</evidence>
<sequence length="194" mass="20345">MLNQRLLAAAAAGDAEAVRSAVNEGADLETRNAQRQTALLLAAAADHVEVAEILVAAGADPDALDYRHDTPWLVTGVTGSVGMLKALLPARPDMTIRNRYGGVSLIPACERGHVDYVREVLKTGIDVNHVNDLGWTGLLEAVILGDGSGPYQEIVRLLLDGGADPGLADKDGVTALEHARTKGQREIVAILSAA</sequence>
<dbReference type="Gene3D" id="1.25.40.20">
    <property type="entry name" value="Ankyrin repeat-containing domain"/>
    <property type="match status" value="1"/>
</dbReference>
<dbReference type="PROSITE" id="PS50297">
    <property type="entry name" value="ANK_REP_REGION"/>
    <property type="match status" value="1"/>
</dbReference>
<feature type="repeat" description="ANK" evidence="3">
    <location>
        <begin position="133"/>
        <end position="170"/>
    </location>
</feature>
<dbReference type="Pfam" id="PF12796">
    <property type="entry name" value="Ank_2"/>
    <property type="match status" value="2"/>
</dbReference>
<name>A0A7W0CTK0_9ACTN</name>
<dbReference type="PROSITE" id="PS50088">
    <property type="entry name" value="ANK_REPEAT"/>
    <property type="match status" value="3"/>
</dbReference>
<reference evidence="4 5" key="1">
    <citation type="submission" date="2020-07" db="EMBL/GenBank/DDBJ databases">
        <title>Genomic Encyclopedia of Type Strains, Phase IV (KMG-IV): sequencing the most valuable type-strain genomes for metagenomic binning, comparative biology and taxonomic classification.</title>
        <authorList>
            <person name="Goeker M."/>
        </authorList>
    </citation>
    <scope>NUCLEOTIDE SEQUENCE [LARGE SCALE GENOMIC DNA]</scope>
    <source>
        <strain evidence="4 5">DSM 45533</strain>
    </source>
</reference>
<comment type="caution">
    <text evidence="4">The sequence shown here is derived from an EMBL/GenBank/DDBJ whole genome shotgun (WGS) entry which is preliminary data.</text>
</comment>
<keyword evidence="1" id="KW-0677">Repeat</keyword>
<dbReference type="SUPFAM" id="SSF48403">
    <property type="entry name" value="Ankyrin repeat"/>
    <property type="match status" value="1"/>
</dbReference>